<dbReference type="InterPro" id="IPR022770">
    <property type="entry name" value="IucA/IucC-like_C"/>
</dbReference>
<dbReference type="GO" id="GO:0016881">
    <property type="term" value="F:acid-amino acid ligase activity"/>
    <property type="evidence" value="ECO:0007669"/>
    <property type="project" value="UniProtKB-ARBA"/>
</dbReference>
<evidence type="ECO:0000259" key="4">
    <source>
        <dbReference type="Pfam" id="PF04183"/>
    </source>
</evidence>
<reference evidence="6 7" key="1">
    <citation type="submission" date="2018-09" db="EMBL/GenBank/DDBJ databases">
        <title>YIM 75507 draft genome.</title>
        <authorList>
            <person name="Tang S."/>
            <person name="Feng Y."/>
        </authorList>
    </citation>
    <scope>NUCLEOTIDE SEQUENCE [LARGE SCALE GENOMIC DNA]</scope>
    <source>
        <strain evidence="6 7">YIM 75507</strain>
    </source>
</reference>
<dbReference type="Pfam" id="PF04183">
    <property type="entry name" value="IucA_IucC"/>
    <property type="match status" value="1"/>
</dbReference>
<dbReference type="InterPro" id="IPR037455">
    <property type="entry name" value="LucA/IucC-like"/>
</dbReference>
<dbReference type="Proteomes" id="UP000265768">
    <property type="component" value="Unassembled WGS sequence"/>
</dbReference>
<evidence type="ECO:0000313" key="6">
    <source>
        <dbReference type="EMBL" id="RJL33651.1"/>
    </source>
</evidence>
<dbReference type="OrthoDB" id="495728at2"/>
<dbReference type="Gene3D" id="1.10.510.40">
    <property type="match status" value="1"/>
</dbReference>
<feature type="region of interest" description="Disordered" evidence="3">
    <location>
        <begin position="1"/>
        <end position="29"/>
    </location>
</feature>
<evidence type="ECO:0000256" key="3">
    <source>
        <dbReference type="SAM" id="MobiDB-lite"/>
    </source>
</evidence>
<evidence type="ECO:0000313" key="7">
    <source>
        <dbReference type="Proteomes" id="UP000265768"/>
    </source>
</evidence>
<dbReference type="GO" id="GO:0019290">
    <property type="term" value="P:siderophore biosynthetic process"/>
    <property type="evidence" value="ECO:0007669"/>
    <property type="project" value="InterPro"/>
</dbReference>
<comment type="similarity">
    <text evidence="2">Belongs to the IucA/IucC family.</text>
</comment>
<accession>A0A3A4B6K2</accession>
<dbReference type="AlphaFoldDB" id="A0A3A4B6K2"/>
<keyword evidence="7" id="KW-1185">Reference proteome</keyword>
<dbReference type="InterPro" id="IPR007310">
    <property type="entry name" value="Aerobactin_biosyn_IucA/IucC_N"/>
</dbReference>
<dbReference type="Pfam" id="PF06276">
    <property type="entry name" value="FhuF"/>
    <property type="match status" value="1"/>
</dbReference>
<feature type="domain" description="Aerobactin siderophore biosynthesis IucA/IucC-like C-terminal" evidence="5">
    <location>
        <begin position="380"/>
        <end position="533"/>
    </location>
</feature>
<evidence type="ECO:0000256" key="1">
    <source>
        <dbReference type="ARBA" id="ARBA00004924"/>
    </source>
</evidence>
<name>A0A3A4B6K2_9ACTN</name>
<proteinExistence type="inferred from homology"/>
<gene>
    <name evidence="6" type="ORF">D5H75_12085</name>
</gene>
<dbReference type="PANTHER" id="PTHR34384:SF5">
    <property type="entry name" value="L-2,3-DIAMINOPROPANOATE--CITRATE LIGASE"/>
    <property type="match status" value="1"/>
</dbReference>
<evidence type="ECO:0000256" key="2">
    <source>
        <dbReference type="ARBA" id="ARBA00007832"/>
    </source>
</evidence>
<dbReference type="PANTHER" id="PTHR34384">
    <property type="entry name" value="L-2,3-DIAMINOPROPANOATE--CITRATE LIGASE"/>
    <property type="match status" value="1"/>
</dbReference>
<sequence>MLSVTPAAEAATAAGHPAPAGHAAPADHPASAEIATAHALLRCCVRELAGPRGQVWPAEPYLLLRLAGTLLRVRGGPVGCSLRFSGAPDELRDGVWRPVGSERLAELAEAELTAVTGVPNGEFAGQVAAGRAAIEAILAARAGAAPPPDRWLESEQSLVYGHAFHPTPKARGGAPGAWLEYAPEAHASFPLRFLGVRDCVIGGDTGVIDSLAPPCPPGHTPLPVHPWQASLLAAELAGPLSDGRLIDLGHGSPVVPTSSVRTVYDPAAGVCLKFSLDVRITNCVRKNAWYELAGAVELTDRLGPVFDALAADFPGARWLREPGYRAPDLGTRLLEGLGVIVREGPWGVVSPGVTPVLAGALTSGHGRAAAVIGSAPDPLEWWAAYVSLVAPPVLHAYLAHGVVLEPHLQNVLVGLDSGGHPVEAVFRDLEGTKLVGHDLSGLPEGVARSLTYNAERGWSRVVYCLVVNHLGEVAAEVSRHVRDQGRVWAVVRECLASYADEFGCPLPLADLLAGAPLPAKANLGVRWARDADRAAGYVPVGNPLAASSPLPAGTA</sequence>
<feature type="domain" description="Aerobactin siderophore biosynthesis IucA/IucC N-terminal" evidence="4">
    <location>
        <begin position="152"/>
        <end position="362"/>
    </location>
</feature>
<protein>
    <submittedName>
        <fullName evidence="6">Iron transporter</fullName>
    </submittedName>
</protein>
<evidence type="ECO:0000259" key="5">
    <source>
        <dbReference type="Pfam" id="PF06276"/>
    </source>
</evidence>
<organism evidence="6 7">
    <name type="scientific">Bailinhaonella thermotolerans</name>
    <dbReference type="NCBI Taxonomy" id="1070861"/>
    <lineage>
        <taxon>Bacteria</taxon>
        <taxon>Bacillati</taxon>
        <taxon>Actinomycetota</taxon>
        <taxon>Actinomycetes</taxon>
        <taxon>Streptosporangiales</taxon>
        <taxon>Streptosporangiaceae</taxon>
        <taxon>Bailinhaonella</taxon>
    </lineage>
</organism>
<dbReference type="EMBL" id="QZEY01000003">
    <property type="protein sequence ID" value="RJL33651.1"/>
    <property type="molecule type" value="Genomic_DNA"/>
</dbReference>
<comment type="caution">
    <text evidence="6">The sequence shown here is derived from an EMBL/GenBank/DDBJ whole genome shotgun (WGS) entry which is preliminary data.</text>
</comment>
<comment type="pathway">
    <text evidence="1">Siderophore biosynthesis.</text>
</comment>